<dbReference type="STRING" id="1121321.SAMN04488530_10857"/>
<organism evidence="1 2">
    <name type="scientific">Asaccharospora irregularis DSM 2635</name>
    <dbReference type="NCBI Taxonomy" id="1121321"/>
    <lineage>
        <taxon>Bacteria</taxon>
        <taxon>Bacillati</taxon>
        <taxon>Bacillota</taxon>
        <taxon>Clostridia</taxon>
        <taxon>Peptostreptococcales</taxon>
        <taxon>Peptostreptococcaceae</taxon>
        <taxon>Asaccharospora</taxon>
    </lineage>
</organism>
<gene>
    <name evidence="1" type="ORF">SAMN04488530_10857</name>
</gene>
<dbReference type="EMBL" id="FQWX01000008">
    <property type="protein sequence ID" value="SHG81980.1"/>
    <property type="molecule type" value="Genomic_DNA"/>
</dbReference>
<protein>
    <submittedName>
        <fullName evidence="1">Uncharacterized protein</fullName>
    </submittedName>
</protein>
<evidence type="ECO:0000313" key="1">
    <source>
        <dbReference type="EMBL" id="SHG81980.1"/>
    </source>
</evidence>
<reference evidence="2" key="1">
    <citation type="submission" date="2016-11" db="EMBL/GenBank/DDBJ databases">
        <authorList>
            <person name="Varghese N."/>
            <person name="Submissions S."/>
        </authorList>
    </citation>
    <scope>NUCLEOTIDE SEQUENCE [LARGE SCALE GENOMIC DNA]</scope>
    <source>
        <strain evidence="2">DSM 2635</strain>
    </source>
</reference>
<sequence length="59" mass="6792">MKLENELSVSVEIMSPAYAIIVSTNKESIEQLKNYTEIEEIEEPFTLEAQDVTSSYYSR</sequence>
<accession>A0A1M5MXA8</accession>
<proteinExistence type="predicted"/>
<dbReference type="AlphaFoldDB" id="A0A1M5MXA8"/>
<dbReference type="Proteomes" id="UP000243255">
    <property type="component" value="Unassembled WGS sequence"/>
</dbReference>
<name>A0A1M5MXA8_9FIRM</name>
<evidence type="ECO:0000313" key="2">
    <source>
        <dbReference type="Proteomes" id="UP000243255"/>
    </source>
</evidence>
<keyword evidence="2" id="KW-1185">Reference proteome</keyword>